<dbReference type="Proteomes" id="UP000655225">
    <property type="component" value="Unassembled WGS sequence"/>
</dbReference>
<accession>A0A834Z520</accession>
<feature type="region of interest" description="Disordered" evidence="1">
    <location>
        <begin position="944"/>
        <end position="963"/>
    </location>
</feature>
<dbReference type="Pfam" id="PF12043">
    <property type="entry name" value="DUF3527"/>
    <property type="match status" value="1"/>
</dbReference>
<feature type="region of interest" description="Disordered" evidence="1">
    <location>
        <begin position="391"/>
        <end position="470"/>
    </location>
</feature>
<dbReference type="OMA" id="HCANNAN"/>
<feature type="compositionally biased region" description="Polar residues" evidence="1">
    <location>
        <begin position="229"/>
        <end position="239"/>
    </location>
</feature>
<gene>
    <name evidence="2" type="ORF">HHK36_016284</name>
</gene>
<dbReference type="AlphaFoldDB" id="A0A834Z520"/>
<dbReference type="PANTHER" id="PTHR31390:SF12">
    <property type="entry name" value="PUTATIVE (DUF3527)-RELATED"/>
    <property type="match status" value="1"/>
</dbReference>
<evidence type="ECO:0000313" key="3">
    <source>
        <dbReference type="Proteomes" id="UP000655225"/>
    </source>
</evidence>
<dbReference type="EMBL" id="JABCRI010000011">
    <property type="protein sequence ID" value="KAF8397371.1"/>
    <property type="molecule type" value="Genomic_DNA"/>
</dbReference>
<comment type="caution">
    <text evidence="2">The sequence shown here is derived from an EMBL/GenBank/DDBJ whole genome shotgun (WGS) entry which is preliminary data.</text>
</comment>
<evidence type="ECO:0000256" key="1">
    <source>
        <dbReference type="SAM" id="MobiDB-lite"/>
    </source>
</evidence>
<proteinExistence type="predicted"/>
<feature type="region of interest" description="Disordered" evidence="1">
    <location>
        <begin position="170"/>
        <end position="215"/>
    </location>
</feature>
<feature type="region of interest" description="Disordered" evidence="1">
    <location>
        <begin position="226"/>
        <end position="245"/>
    </location>
</feature>
<feature type="compositionally biased region" description="Basic and acidic residues" evidence="1">
    <location>
        <begin position="204"/>
        <end position="213"/>
    </location>
</feature>
<feature type="compositionally biased region" description="Basic and acidic residues" evidence="1">
    <location>
        <begin position="528"/>
        <end position="544"/>
    </location>
</feature>
<feature type="compositionally biased region" description="Polar residues" evidence="1">
    <location>
        <begin position="398"/>
        <end position="416"/>
    </location>
</feature>
<name>A0A834Z520_TETSI</name>
<dbReference type="PANTHER" id="PTHR31390">
    <property type="entry name" value="EXPRESSED PROTEIN"/>
    <property type="match status" value="1"/>
</dbReference>
<dbReference type="InterPro" id="IPR021916">
    <property type="entry name" value="DUF3527"/>
</dbReference>
<feature type="region of interest" description="Disordered" evidence="1">
    <location>
        <begin position="493"/>
        <end position="557"/>
    </location>
</feature>
<feature type="compositionally biased region" description="Polar residues" evidence="1">
    <location>
        <begin position="192"/>
        <end position="203"/>
    </location>
</feature>
<feature type="region of interest" description="Disordered" evidence="1">
    <location>
        <begin position="278"/>
        <end position="298"/>
    </location>
</feature>
<feature type="compositionally biased region" description="Low complexity" evidence="1">
    <location>
        <begin position="170"/>
        <end position="182"/>
    </location>
</feature>
<feature type="compositionally biased region" description="Pro residues" evidence="1">
    <location>
        <begin position="953"/>
        <end position="963"/>
    </location>
</feature>
<evidence type="ECO:0000313" key="2">
    <source>
        <dbReference type="EMBL" id="KAF8397371.1"/>
    </source>
</evidence>
<protein>
    <submittedName>
        <fullName evidence="2">Uncharacterized protein</fullName>
    </submittedName>
</protein>
<feature type="compositionally biased region" description="Low complexity" evidence="1">
    <location>
        <begin position="461"/>
        <end position="470"/>
    </location>
</feature>
<dbReference type="OrthoDB" id="1898655at2759"/>
<organism evidence="2 3">
    <name type="scientific">Tetracentron sinense</name>
    <name type="common">Spur-leaf</name>
    <dbReference type="NCBI Taxonomy" id="13715"/>
    <lineage>
        <taxon>Eukaryota</taxon>
        <taxon>Viridiplantae</taxon>
        <taxon>Streptophyta</taxon>
        <taxon>Embryophyta</taxon>
        <taxon>Tracheophyta</taxon>
        <taxon>Spermatophyta</taxon>
        <taxon>Magnoliopsida</taxon>
        <taxon>Trochodendrales</taxon>
        <taxon>Trochodendraceae</taxon>
        <taxon>Tetracentron</taxon>
    </lineage>
</organism>
<feature type="compositionally biased region" description="Polar residues" evidence="1">
    <location>
        <begin position="546"/>
        <end position="556"/>
    </location>
</feature>
<sequence>MMPYKIRSNNEYSEPVGDMGYNLELKRSSRHHQNSRIVKEKILSPQAGQSLKLRDRLKSEKSIGQSQVDLHDDILHNVGLCVPPKSSGNSQKQWFERKATEGDELVKYMSNLPSYLQRVEKGENFQEKALNFGVLDWGRLEKWKDNKKGVPGRSSMCTWPTNNNSSLCSMVGSSSLSSSRVHSGSHSHQRKQSTSLRSHLNSSPKEDHSKGLESSHGNVVDLQDFKTAPKNTSNGQQKLPRTDQFFDSDISEINVEKGKRKDSDSKIILEVGTSSSNLKEHEVSFSSKGKMKAREGESKKRTEQLQQMDFDLADQHCPGSQKTIVPLLPKDCSQRKYSGFSQLSESATIDDGRSTKANHLSFSDSFYPEEEVHFAELYSDIPHSCPLPCKDTEDTKSPSDSAHSLPCSNEISTNGSKGKHTEENKSTIKNSNSTLNETSDRLDLKTAEAAAGKGRNPSPNRRSSIGMGRSRMTKSFSFKEGSAVPQYSSTYVTAKSGPVRSQDSDSLDNSNKQKSDANSRARSSPLRRLLDPLLKPREGDHAHSADSLQEESTSICRDSKPSERCLESYTVHPVKRNLNFSSCRPTNANDSHQIEKHEVLTMQALLRVLVKNGLPLFTFTIENSSVILGATTKNISASEKDDCSSIYTFYSLRKLKKKSGGWINQGNKGENQDYVSNIVGQMKASDSHCSKLDKNISQEQYMVREFVLFGIQHRHADQETSDFQPSSELAAIFVNFPKDTTASLSKDEQQSNNHMDLSEMRVPEERCSCNSWENLHNGCTAGSQNLFRTTVILPSADHGLPSTGVPPPLIERWKSGGSCDCGGWDVGCKLRILANEEPCSKISGSSKACPTSDCFDLYVQGCFNPSPQGEAQENRPMFSFAPFKNESSSVNFNASISPLQAFSICIAVWNISDLSDASNLFQEKASQESILMENDRIRGPRRVKGEAPARYVPNPPLSPVGRV</sequence>
<reference evidence="2 3" key="1">
    <citation type="submission" date="2020-04" db="EMBL/GenBank/DDBJ databases">
        <title>Plant Genome Project.</title>
        <authorList>
            <person name="Zhang R.-G."/>
        </authorList>
    </citation>
    <scope>NUCLEOTIDE SEQUENCE [LARGE SCALE GENOMIC DNA]</scope>
    <source>
        <strain evidence="2">YNK0</strain>
        <tissue evidence="2">Leaf</tissue>
    </source>
</reference>
<feature type="compositionally biased region" description="Polar residues" evidence="1">
    <location>
        <begin position="427"/>
        <end position="437"/>
    </location>
</feature>
<keyword evidence="3" id="KW-1185">Reference proteome</keyword>